<dbReference type="HOGENOM" id="CLU_064059_0_0_10"/>
<evidence type="ECO:0008006" key="3">
    <source>
        <dbReference type="Google" id="ProtNLM"/>
    </source>
</evidence>
<dbReference type="PROSITE" id="PS51257">
    <property type="entry name" value="PROKAR_LIPOPROTEIN"/>
    <property type="match status" value="1"/>
</dbReference>
<name>F4KYR7_HALH1</name>
<dbReference type="KEGG" id="hhy:Halhy_3607"/>
<protein>
    <recommendedName>
        <fullName evidence="3">DUF4837 domain-containing protein</fullName>
    </recommendedName>
</protein>
<dbReference type="STRING" id="760192.Halhy_3607"/>
<dbReference type="Pfam" id="PF16125">
    <property type="entry name" value="DUF4837"/>
    <property type="match status" value="1"/>
</dbReference>
<dbReference type="RefSeq" id="WP_013765998.1">
    <property type="nucleotide sequence ID" value="NC_015510.1"/>
</dbReference>
<accession>F4KYR7</accession>
<organism evidence="1 2">
    <name type="scientific">Haliscomenobacter hydrossis (strain ATCC 27775 / DSM 1100 / LMG 10767 / O)</name>
    <dbReference type="NCBI Taxonomy" id="760192"/>
    <lineage>
        <taxon>Bacteria</taxon>
        <taxon>Pseudomonadati</taxon>
        <taxon>Bacteroidota</taxon>
        <taxon>Saprospiria</taxon>
        <taxon>Saprospirales</taxon>
        <taxon>Haliscomenobacteraceae</taxon>
        <taxon>Haliscomenobacter</taxon>
    </lineage>
</organism>
<sequence length="365" mass="41573">MSRKYFWDLLLCLGLCYCFGSSCTKDSPEKPLPPALGKLNELTVVMDTVWWQGSIGNQVRQRYAAAFPFVSPAQPLFNIQYLSPNRFLTNPKFLAQRNCLVVIRKYSANPQEQALAKIIESRLSQEQLKQWRDNQAFAIDKVWADPQRVMVIAVSDEKQAASLWEQYYPMMYDKIRENEVPIHESTLFRKKPDEALNRKIWEKHKIDLDLPKGTQLLSAIDSVSWLHYLYPDGGGNLWILIRHTTVGEQIQAGKAPEATLRGILQRTPAPNAMRGGGFIQIETKNPALFASTIRYQKTIPATEWRGLWSLGNSNSNGPFLIQLPDFPPGAPVLLAGFLDSKNSNQAEKLLELQFLLQRQRTETKP</sequence>
<evidence type="ECO:0000313" key="1">
    <source>
        <dbReference type="EMBL" id="AEE51459.1"/>
    </source>
</evidence>
<dbReference type="AlphaFoldDB" id="F4KYR7"/>
<dbReference type="Proteomes" id="UP000008461">
    <property type="component" value="Chromosome"/>
</dbReference>
<evidence type="ECO:0000313" key="2">
    <source>
        <dbReference type="Proteomes" id="UP000008461"/>
    </source>
</evidence>
<dbReference type="EMBL" id="CP002691">
    <property type="protein sequence ID" value="AEE51459.1"/>
    <property type="molecule type" value="Genomic_DNA"/>
</dbReference>
<keyword evidence="2" id="KW-1185">Reference proteome</keyword>
<reference key="2">
    <citation type="submission" date="2011-04" db="EMBL/GenBank/DDBJ databases">
        <title>Complete sequence of chromosome of Haliscomenobacter hydrossis DSM 1100.</title>
        <authorList>
            <consortium name="US DOE Joint Genome Institute (JGI-PGF)"/>
            <person name="Lucas S."/>
            <person name="Han J."/>
            <person name="Lapidus A."/>
            <person name="Bruce D."/>
            <person name="Goodwin L."/>
            <person name="Pitluck S."/>
            <person name="Peters L."/>
            <person name="Kyrpides N."/>
            <person name="Mavromatis K."/>
            <person name="Ivanova N."/>
            <person name="Ovchinnikova G."/>
            <person name="Pagani I."/>
            <person name="Daligault H."/>
            <person name="Detter J.C."/>
            <person name="Han C."/>
            <person name="Land M."/>
            <person name="Hauser L."/>
            <person name="Markowitz V."/>
            <person name="Cheng J.-F."/>
            <person name="Hugenholtz P."/>
            <person name="Woyke T."/>
            <person name="Wu D."/>
            <person name="Verbarg S."/>
            <person name="Frueling A."/>
            <person name="Brambilla E."/>
            <person name="Klenk H.-P."/>
            <person name="Eisen J.A."/>
        </authorList>
    </citation>
    <scope>NUCLEOTIDE SEQUENCE</scope>
    <source>
        <strain>DSM 1100</strain>
    </source>
</reference>
<dbReference type="OrthoDB" id="1115230at2"/>
<gene>
    <name evidence="1" type="ordered locus">Halhy_3607</name>
</gene>
<proteinExistence type="predicted"/>
<dbReference type="InterPro" id="IPR032286">
    <property type="entry name" value="DUF4837"/>
</dbReference>
<reference evidence="1 2" key="1">
    <citation type="journal article" date="2011" name="Stand. Genomic Sci.">
        <title>Complete genome sequence of Haliscomenobacter hydrossis type strain (O).</title>
        <authorList>
            <consortium name="US DOE Joint Genome Institute (JGI-PGF)"/>
            <person name="Daligault H."/>
            <person name="Lapidus A."/>
            <person name="Zeytun A."/>
            <person name="Nolan M."/>
            <person name="Lucas S."/>
            <person name="Del Rio T.G."/>
            <person name="Tice H."/>
            <person name="Cheng J.F."/>
            <person name="Tapia R."/>
            <person name="Han C."/>
            <person name="Goodwin L."/>
            <person name="Pitluck S."/>
            <person name="Liolios K."/>
            <person name="Pagani I."/>
            <person name="Ivanova N."/>
            <person name="Huntemann M."/>
            <person name="Mavromatis K."/>
            <person name="Mikhailova N."/>
            <person name="Pati A."/>
            <person name="Chen A."/>
            <person name="Palaniappan K."/>
            <person name="Land M."/>
            <person name="Hauser L."/>
            <person name="Brambilla E.M."/>
            <person name="Rohde M."/>
            <person name="Verbarg S."/>
            <person name="Goker M."/>
            <person name="Bristow J."/>
            <person name="Eisen J.A."/>
            <person name="Markowitz V."/>
            <person name="Hugenholtz P."/>
            <person name="Kyrpides N.C."/>
            <person name="Klenk H.P."/>
            <person name="Woyke T."/>
        </authorList>
    </citation>
    <scope>NUCLEOTIDE SEQUENCE [LARGE SCALE GENOMIC DNA]</scope>
    <source>
        <strain evidence="2">ATCC 27775 / DSM 1100 / LMG 10767 / O</strain>
    </source>
</reference>